<evidence type="ECO:0000313" key="2">
    <source>
        <dbReference type="Proteomes" id="UP001177023"/>
    </source>
</evidence>
<keyword evidence="2" id="KW-1185">Reference proteome</keyword>
<proteinExistence type="predicted"/>
<protein>
    <submittedName>
        <fullName evidence="1">Uncharacterized protein</fullName>
    </submittedName>
</protein>
<comment type="caution">
    <text evidence="1">The sequence shown here is derived from an EMBL/GenBank/DDBJ whole genome shotgun (WGS) entry which is preliminary data.</text>
</comment>
<sequence>MKSLQRLQFYGDVDRIEKSDELFHELYDIFNKGDQVFYMSNSGMVITNETAKSFAKKTVTGENRKFSGSFNLNRPIDWTDFDEESRAWPDYGSIHNSNEKGSSAIYYTAGNIKVFID</sequence>
<dbReference type="Proteomes" id="UP001177023">
    <property type="component" value="Unassembled WGS sequence"/>
</dbReference>
<gene>
    <name evidence="1" type="ORF">MSPICULIGERA_LOCUS17203</name>
</gene>
<name>A0AA36D2P2_9BILA</name>
<organism evidence="1 2">
    <name type="scientific">Mesorhabditis spiculigera</name>
    <dbReference type="NCBI Taxonomy" id="96644"/>
    <lineage>
        <taxon>Eukaryota</taxon>
        <taxon>Metazoa</taxon>
        <taxon>Ecdysozoa</taxon>
        <taxon>Nematoda</taxon>
        <taxon>Chromadorea</taxon>
        <taxon>Rhabditida</taxon>
        <taxon>Rhabditina</taxon>
        <taxon>Rhabditomorpha</taxon>
        <taxon>Rhabditoidea</taxon>
        <taxon>Rhabditidae</taxon>
        <taxon>Mesorhabditinae</taxon>
        <taxon>Mesorhabditis</taxon>
    </lineage>
</organism>
<reference evidence="1" key="1">
    <citation type="submission" date="2023-06" db="EMBL/GenBank/DDBJ databases">
        <authorList>
            <person name="Delattre M."/>
        </authorList>
    </citation>
    <scope>NUCLEOTIDE SEQUENCE</scope>
    <source>
        <strain evidence="1">AF72</strain>
    </source>
</reference>
<dbReference type="AlphaFoldDB" id="A0AA36D2P2"/>
<accession>A0AA36D2P2</accession>
<evidence type="ECO:0000313" key="1">
    <source>
        <dbReference type="EMBL" id="CAJ0578965.1"/>
    </source>
</evidence>
<feature type="non-terminal residue" evidence="1">
    <location>
        <position position="117"/>
    </location>
</feature>
<dbReference type="EMBL" id="CATQJA010002655">
    <property type="protein sequence ID" value="CAJ0578965.1"/>
    <property type="molecule type" value="Genomic_DNA"/>
</dbReference>